<dbReference type="Pfam" id="PF05573">
    <property type="entry name" value="NosL"/>
    <property type="match status" value="1"/>
</dbReference>
<keyword evidence="1" id="KW-0732">Signal</keyword>
<dbReference type="PANTHER" id="PTHR41247">
    <property type="entry name" value="HTH-TYPE TRANSCRIPTIONAL REPRESSOR YCNK"/>
    <property type="match status" value="1"/>
</dbReference>
<accession>A0A6L8MES3</accession>
<dbReference type="Proteomes" id="UP000474565">
    <property type="component" value="Unassembled WGS sequence"/>
</dbReference>
<evidence type="ECO:0000313" key="2">
    <source>
        <dbReference type="EMBL" id="MYM81323.1"/>
    </source>
</evidence>
<reference evidence="2 3" key="1">
    <citation type="submission" date="2019-12" db="EMBL/GenBank/DDBJ databases">
        <title>Novel species isolated from a subtropical stream in China.</title>
        <authorList>
            <person name="Lu H."/>
        </authorList>
    </citation>
    <scope>NUCLEOTIDE SEQUENCE [LARGE SCALE GENOMIC DNA]</scope>
    <source>
        <strain evidence="2 3">FT50W</strain>
    </source>
</reference>
<dbReference type="SUPFAM" id="SSF160387">
    <property type="entry name" value="NosL/MerB-like"/>
    <property type="match status" value="1"/>
</dbReference>
<name>A0A6L8MES3_9BURK</name>
<protein>
    <submittedName>
        <fullName evidence="2">Nitrous oxide reductase accessory protein NosL</fullName>
    </submittedName>
</protein>
<dbReference type="InterPro" id="IPR008719">
    <property type="entry name" value="N2O_reductase_NosL"/>
</dbReference>
<dbReference type="EMBL" id="WWCP01000003">
    <property type="protein sequence ID" value="MYM81323.1"/>
    <property type="molecule type" value="Genomic_DNA"/>
</dbReference>
<proteinExistence type="predicted"/>
<dbReference type="AlphaFoldDB" id="A0A6L8MES3"/>
<comment type="caution">
    <text evidence="2">The sequence shown here is derived from an EMBL/GenBank/DDBJ whole genome shotgun (WGS) entry which is preliminary data.</text>
</comment>
<feature type="signal peptide" evidence="1">
    <location>
        <begin position="1"/>
        <end position="23"/>
    </location>
</feature>
<evidence type="ECO:0000313" key="3">
    <source>
        <dbReference type="Proteomes" id="UP000474565"/>
    </source>
</evidence>
<dbReference type="Gene3D" id="3.30.70.2050">
    <property type="match status" value="1"/>
</dbReference>
<evidence type="ECO:0000256" key="1">
    <source>
        <dbReference type="SAM" id="SignalP"/>
    </source>
</evidence>
<dbReference type="RefSeq" id="WP_161018578.1">
    <property type="nucleotide sequence ID" value="NZ_WWCP01000003.1"/>
</dbReference>
<gene>
    <name evidence="2" type="ORF">GTP44_05035</name>
</gene>
<dbReference type="PROSITE" id="PS51257">
    <property type="entry name" value="PROKAR_LIPOPROTEIN"/>
    <property type="match status" value="1"/>
</dbReference>
<dbReference type="PANTHER" id="PTHR41247:SF1">
    <property type="entry name" value="HTH-TYPE TRANSCRIPTIONAL REPRESSOR YCNK"/>
    <property type="match status" value="1"/>
</dbReference>
<dbReference type="Gene3D" id="3.30.70.2060">
    <property type="match status" value="1"/>
</dbReference>
<sequence length="170" mass="18401">MNPTRLRWSTLAALVLAACTHTAATLPAIDPSDDTACALDGMLLRDFAGPKAQIRFIDGKTDYFCDVMELLSEMLAPEQHRATSSFYVQDMGKADWQKPKGHWIPARGAFYVTGSKAQGSMGATIASFGQQADADAFVRQQGGKVLRFDQITLSMLNSTSGGMPSHGMEH</sequence>
<organism evidence="2 3">
    <name type="scientific">Duganella lactea</name>
    <dbReference type="NCBI Taxonomy" id="2692173"/>
    <lineage>
        <taxon>Bacteria</taxon>
        <taxon>Pseudomonadati</taxon>
        <taxon>Pseudomonadota</taxon>
        <taxon>Betaproteobacteria</taxon>
        <taxon>Burkholderiales</taxon>
        <taxon>Oxalobacteraceae</taxon>
        <taxon>Telluria group</taxon>
        <taxon>Duganella</taxon>
    </lineage>
</organism>
<feature type="chain" id="PRO_5027121674" evidence="1">
    <location>
        <begin position="24"/>
        <end position="170"/>
    </location>
</feature>